<dbReference type="AlphaFoldDB" id="A0A9D1SG55"/>
<reference evidence="3" key="2">
    <citation type="journal article" date="2021" name="PeerJ">
        <title>Extensive microbial diversity within the chicken gut microbiome revealed by metagenomics and culture.</title>
        <authorList>
            <person name="Gilroy R."/>
            <person name="Ravi A."/>
            <person name="Getino M."/>
            <person name="Pursley I."/>
            <person name="Horton D.L."/>
            <person name="Alikhan N.F."/>
            <person name="Baker D."/>
            <person name="Gharbi K."/>
            <person name="Hall N."/>
            <person name="Watson M."/>
            <person name="Adriaenssens E.M."/>
            <person name="Foster-Nyarko E."/>
            <person name="Jarju S."/>
            <person name="Secka A."/>
            <person name="Antonio M."/>
            <person name="Oren A."/>
            <person name="Chaudhuri R.R."/>
            <person name="La Ragione R."/>
            <person name="Hildebrand F."/>
            <person name="Pallen M.J."/>
        </authorList>
    </citation>
    <scope>NUCLEOTIDE SEQUENCE</scope>
    <source>
        <strain evidence="3">11687</strain>
    </source>
</reference>
<dbReference type="Pfam" id="PF12697">
    <property type="entry name" value="Abhydrolase_6"/>
    <property type="match status" value="1"/>
</dbReference>
<dbReference type="Proteomes" id="UP000824081">
    <property type="component" value="Unassembled WGS sequence"/>
</dbReference>
<feature type="domain" description="AB hydrolase-1" evidence="2">
    <location>
        <begin position="18"/>
        <end position="227"/>
    </location>
</feature>
<evidence type="ECO:0000256" key="1">
    <source>
        <dbReference type="ARBA" id="ARBA00022801"/>
    </source>
</evidence>
<comment type="caution">
    <text evidence="3">The sequence shown here is derived from an EMBL/GenBank/DDBJ whole genome shotgun (WGS) entry which is preliminary data.</text>
</comment>
<dbReference type="PANTHER" id="PTHR43798">
    <property type="entry name" value="MONOACYLGLYCEROL LIPASE"/>
    <property type="match status" value="1"/>
</dbReference>
<evidence type="ECO:0000259" key="2">
    <source>
        <dbReference type="Pfam" id="PF12697"/>
    </source>
</evidence>
<name>A0A9D1SG55_9FIRM</name>
<sequence>MADLSRISYLQKGKGKDLVFFHGYLASKESFAAQIGYFSRYCRVTAIDFPGFGGAQPLTQPFSVSDYAEWTREALTALGLSRPHVIAHSFGCRVAVKMASADGEIFDKLLLTGPAGIILRRGAKYRLQVGTYRLVRKIAPKFADRHFGSEEYRSLSPVMRESYKKIVNEDLREDARRIGNEVLLVEGREDKTTPPEAAEIYRSCLRHGRMKTMEGGHFSFVEYPVAFNLIAEEFFFHG</sequence>
<evidence type="ECO:0000313" key="4">
    <source>
        <dbReference type="Proteomes" id="UP000824081"/>
    </source>
</evidence>
<dbReference type="GO" id="GO:0016787">
    <property type="term" value="F:hydrolase activity"/>
    <property type="evidence" value="ECO:0007669"/>
    <property type="project" value="UniProtKB-KW"/>
</dbReference>
<dbReference type="PANTHER" id="PTHR43798:SF31">
    <property type="entry name" value="AB HYDROLASE SUPERFAMILY PROTEIN YCLE"/>
    <property type="match status" value="1"/>
</dbReference>
<proteinExistence type="predicted"/>
<reference evidence="3" key="1">
    <citation type="submission" date="2020-10" db="EMBL/GenBank/DDBJ databases">
        <authorList>
            <person name="Gilroy R."/>
        </authorList>
    </citation>
    <scope>NUCLEOTIDE SEQUENCE</scope>
    <source>
        <strain evidence="3">11687</strain>
    </source>
</reference>
<dbReference type="Gene3D" id="3.40.50.1820">
    <property type="entry name" value="alpha/beta hydrolase"/>
    <property type="match status" value="1"/>
</dbReference>
<dbReference type="GO" id="GO:0016020">
    <property type="term" value="C:membrane"/>
    <property type="evidence" value="ECO:0007669"/>
    <property type="project" value="TreeGrafter"/>
</dbReference>
<protein>
    <submittedName>
        <fullName evidence="3">Alpha/beta hydrolase</fullName>
    </submittedName>
</protein>
<keyword evidence="1 3" id="KW-0378">Hydrolase</keyword>
<dbReference type="InterPro" id="IPR000073">
    <property type="entry name" value="AB_hydrolase_1"/>
</dbReference>
<organism evidence="3 4">
    <name type="scientific">Candidatus Scatosoma pullistercoris</name>
    <dbReference type="NCBI Taxonomy" id="2840934"/>
    <lineage>
        <taxon>Bacteria</taxon>
        <taxon>Bacillati</taxon>
        <taxon>Bacillota</taxon>
        <taxon>Clostridia</taxon>
        <taxon>Candidatus Scatosoma</taxon>
    </lineage>
</organism>
<accession>A0A9D1SG55</accession>
<dbReference type="EMBL" id="DVMZ01000098">
    <property type="protein sequence ID" value="HIU59179.1"/>
    <property type="molecule type" value="Genomic_DNA"/>
</dbReference>
<dbReference type="InterPro" id="IPR029058">
    <property type="entry name" value="AB_hydrolase_fold"/>
</dbReference>
<gene>
    <name evidence="3" type="ORF">IAC57_03655</name>
</gene>
<evidence type="ECO:0000313" key="3">
    <source>
        <dbReference type="EMBL" id="HIU59179.1"/>
    </source>
</evidence>
<dbReference type="SUPFAM" id="SSF53474">
    <property type="entry name" value="alpha/beta-Hydrolases"/>
    <property type="match status" value="1"/>
</dbReference>
<dbReference type="InterPro" id="IPR050266">
    <property type="entry name" value="AB_hydrolase_sf"/>
</dbReference>